<dbReference type="PROSITE" id="PS50970">
    <property type="entry name" value="HCY"/>
    <property type="match status" value="1"/>
</dbReference>
<dbReference type="GO" id="GO:0032259">
    <property type="term" value="P:methylation"/>
    <property type="evidence" value="ECO:0007669"/>
    <property type="project" value="UniProtKB-KW"/>
</dbReference>
<comment type="cofactor">
    <cofactor evidence="3">
        <name>Zn(2+)</name>
        <dbReference type="ChEBI" id="CHEBI:29105"/>
    </cofactor>
</comment>
<feature type="binding site" evidence="3">
    <location>
        <position position="227"/>
    </location>
    <ligand>
        <name>Zn(2+)</name>
        <dbReference type="ChEBI" id="CHEBI:29105"/>
    </ligand>
</feature>
<organism evidence="5 6">
    <name type="scientific">Talaromyces proteolyticus</name>
    <dbReference type="NCBI Taxonomy" id="1131652"/>
    <lineage>
        <taxon>Eukaryota</taxon>
        <taxon>Fungi</taxon>
        <taxon>Dikarya</taxon>
        <taxon>Ascomycota</taxon>
        <taxon>Pezizomycotina</taxon>
        <taxon>Eurotiomycetes</taxon>
        <taxon>Eurotiomycetidae</taxon>
        <taxon>Eurotiales</taxon>
        <taxon>Trichocomaceae</taxon>
        <taxon>Talaromyces</taxon>
        <taxon>Talaromyces sect. Bacilispori</taxon>
    </lineage>
</organism>
<evidence type="ECO:0000259" key="4">
    <source>
        <dbReference type="PROSITE" id="PS50970"/>
    </source>
</evidence>
<dbReference type="GO" id="GO:0046872">
    <property type="term" value="F:metal ion binding"/>
    <property type="evidence" value="ECO:0007669"/>
    <property type="project" value="UniProtKB-KW"/>
</dbReference>
<dbReference type="PANTHER" id="PTHR11103">
    <property type="entry name" value="SLR1189 PROTEIN"/>
    <property type="match status" value="1"/>
</dbReference>
<dbReference type="RefSeq" id="XP_046072619.1">
    <property type="nucleotide sequence ID" value="XM_046216238.1"/>
</dbReference>
<feature type="binding site" evidence="3">
    <location>
        <position position="297"/>
    </location>
    <ligand>
        <name>Zn(2+)</name>
        <dbReference type="ChEBI" id="CHEBI:29105"/>
    </ligand>
</feature>
<evidence type="ECO:0000256" key="3">
    <source>
        <dbReference type="PROSITE-ProRule" id="PRU00333"/>
    </source>
</evidence>
<dbReference type="PANTHER" id="PTHR11103:SF18">
    <property type="entry name" value="SLR1189 PROTEIN"/>
    <property type="match status" value="1"/>
</dbReference>
<dbReference type="InterPro" id="IPR003726">
    <property type="entry name" value="HCY_dom"/>
</dbReference>
<keyword evidence="1 3" id="KW-0489">Methyltransferase</keyword>
<name>A0AAD4KSS0_9EURO</name>
<protein>
    <submittedName>
        <fullName evidence="5">Homocysteine S-methyltransferase</fullName>
    </submittedName>
</protein>
<dbReference type="GO" id="GO:0008168">
    <property type="term" value="F:methyltransferase activity"/>
    <property type="evidence" value="ECO:0007669"/>
    <property type="project" value="UniProtKB-UniRule"/>
</dbReference>
<evidence type="ECO:0000256" key="1">
    <source>
        <dbReference type="ARBA" id="ARBA00022603"/>
    </source>
</evidence>
<dbReference type="AlphaFoldDB" id="A0AAD4KSS0"/>
<feature type="domain" description="Hcy-binding" evidence="4">
    <location>
        <begin position="1"/>
        <end position="312"/>
    </location>
</feature>
<evidence type="ECO:0000256" key="2">
    <source>
        <dbReference type="ARBA" id="ARBA00022679"/>
    </source>
</evidence>
<accession>A0AAD4KSS0</accession>
<dbReference type="Proteomes" id="UP001201262">
    <property type="component" value="Unassembled WGS sequence"/>
</dbReference>
<proteinExistence type="predicted"/>
<keyword evidence="3" id="KW-0479">Metal-binding</keyword>
<dbReference type="GeneID" id="70246525"/>
<dbReference type="Gene3D" id="3.20.20.330">
    <property type="entry name" value="Homocysteine-binding-like domain"/>
    <property type="match status" value="1"/>
</dbReference>
<feature type="binding site" evidence="3">
    <location>
        <position position="298"/>
    </location>
    <ligand>
        <name>Zn(2+)</name>
        <dbReference type="ChEBI" id="CHEBI:29105"/>
    </ligand>
</feature>
<dbReference type="SUPFAM" id="SSF82282">
    <property type="entry name" value="Homocysteine S-methyltransferase"/>
    <property type="match status" value="1"/>
</dbReference>
<gene>
    <name evidence="5" type="ORF">BGW36DRAFT_379687</name>
</gene>
<dbReference type="EMBL" id="JAJTJA010000006">
    <property type="protein sequence ID" value="KAH8697918.1"/>
    <property type="molecule type" value="Genomic_DNA"/>
</dbReference>
<keyword evidence="6" id="KW-1185">Reference proteome</keyword>
<evidence type="ECO:0000313" key="6">
    <source>
        <dbReference type="Proteomes" id="UP001201262"/>
    </source>
</evidence>
<reference evidence="5" key="1">
    <citation type="submission" date="2021-12" db="EMBL/GenBank/DDBJ databases">
        <title>Convergent genome expansion in fungi linked to evolution of root-endophyte symbiosis.</title>
        <authorList>
            <consortium name="DOE Joint Genome Institute"/>
            <person name="Ke Y.-H."/>
            <person name="Bonito G."/>
            <person name="Liao H.-L."/>
            <person name="Looney B."/>
            <person name="Rojas-Flechas A."/>
            <person name="Nash J."/>
            <person name="Hameed K."/>
            <person name="Schadt C."/>
            <person name="Martin F."/>
            <person name="Crous P.W."/>
            <person name="Miettinen O."/>
            <person name="Magnuson J.K."/>
            <person name="Labbe J."/>
            <person name="Jacobson D."/>
            <person name="Doktycz M.J."/>
            <person name="Veneault-Fourrey C."/>
            <person name="Kuo A."/>
            <person name="Mondo S."/>
            <person name="Calhoun S."/>
            <person name="Riley R."/>
            <person name="Ohm R."/>
            <person name="LaButti K."/>
            <person name="Andreopoulos B."/>
            <person name="Pangilinan J."/>
            <person name="Nolan M."/>
            <person name="Tritt A."/>
            <person name="Clum A."/>
            <person name="Lipzen A."/>
            <person name="Daum C."/>
            <person name="Barry K."/>
            <person name="Grigoriev I.V."/>
            <person name="Vilgalys R."/>
        </authorList>
    </citation>
    <scope>NUCLEOTIDE SEQUENCE</scope>
    <source>
        <strain evidence="5">PMI_201</strain>
    </source>
</reference>
<keyword evidence="3" id="KW-0862">Zinc</keyword>
<keyword evidence="2 3" id="KW-0808">Transferase</keyword>
<dbReference type="Pfam" id="PF02574">
    <property type="entry name" value="S-methyl_trans"/>
    <property type="match status" value="1"/>
</dbReference>
<dbReference type="InterPro" id="IPR036589">
    <property type="entry name" value="HCY_dom_sf"/>
</dbReference>
<sequence>MPPQHLSSSVPFLTEAGLETTIYYKHKINLPCFSGTPLLTSSSGQQLITSLYKAYANIAAAHGMGIILDTRTWRASSAWAEPLKFTEAELLDLNRSAVRLLKEVRRDLEKENPNIRIVLDGVLGPLRDAYETYSSDEISVVAAKDMYRDQISALVDEGVELLSLMTVTNLNEAIAIVELAKEKSIPVAVSFSLESDGKLLGGRSLENAIQSVDTATNGYTAYFGINCVHPVRILQPLQNMPSHLRQRIGLFRGNASLKSHEELDNSDTLDRGDIPTFVDAMKQVLELLPAVKAVGGCCGTDEEHLNAIAGLFT</sequence>
<comment type="caution">
    <text evidence="5">The sequence shown here is derived from an EMBL/GenBank/DDBJ whole genome shotgun (WGS) entry which is preliminary data.</text>
</comment>
<evidence type="ECO:0000313" key="5">
    <source>
        <dbReference type="EMBL" id="KAH8697918.1"/>
    </source>
</evidence>